<keyword evidence="3" id="KW-0963">Cytoplasm</keyword>
<dbReference type="GO" id="GO:0005851">
    <property type="term" value="C:eukaryotic translation initiation factor 2B complex"/>
    <property type="evidence" value="ECO:0007669"/>
    <property type="project" value="TreeGrafter"/>
</dbReference>
<protein>
    <recommendedName>
        <fullName evidence="6">Translation initiation factor eIF2B subunit gamma</fullName>
    </recommendedName>
    <alternativeName>
        <fullName evidence="7">eIF2B GDP-GTP exchange factor subunit gamma</fullName>
    </alternativeName>
</protein>
<dbReference type="Proteomes" id="UP000198406">
    <property type="component" value="Unassembled WGS sequence"/>
</dbReference>
<dbReference type="Pfam" id="PF25087">
    <property type="entry name" value="GMPPB_C"/>
    <property type="match status" value="1"/>
</dbReference>
<evidence type="ECO:0000256" key="2">
    <source>
        <dbReference type="ARBA" id="ARBA00007878"/>
    </source>
</evidence>
<evidence type="ECO:0000313" key="13">
    <source>
        <dbReference type="EMBL" id="GAX17241.1"/>
    </source>
</evidence>
<dbReference type="InterPro" id="IPR051960">
    <property type="entry name" value="eIF2B_gamma"/>
</dbReference>
<evidence type="ECO:0000256" key="5">
    <source>
        <dbReference type="ARBA" id="ARBA00022917"/>
    </source>
</evidence>
<dbReference type="InterPro" id="IPR011004">
    <property type="entry name" value="Trimer_LpxA-like_sf"/>
</dbReference>
<comment type="subcellular location">
    <subcellularLocation>
        <location evidence="1">Cytoplasm</location>
        <location evidence="1">Cytosol</location>
    </subcellularLocation>
</comment>
<feature type="domain" description="Mannose-1-phosphate guanyltransferase C-terminal" evidence="12">
    <location>
        <begin position="472"/>
        <end position="535"/>
    </location>
</feature>
<gene>
    <name evidence="13" type="ORF">FisN_10Lh098</name>
</gene>
<keyword evidence="14" id="KW-1185">Reference proteome</keyword>
<proteinExistence type="inferred from homology"/>
<dbReference type="OrthoDB" id="10250549at2759"/>
<dbReference type="SUPFAM" id="SSF51161">
    <property type="entry name" value="Trimeric LpxA-like enzymes"/>
    <property type="match status" value="1"/>
</dbReference>
<dbReference type="AlphaFoldDB" id="A0A1Z5JU05"/>
<accession>A0A1Z5JU05</accession>
<dbReference type="Pfam" id="PF00483">
    <property type="entry name" value="NTP_transferase"/>
    <property type="match status" value="1"/>
</dbReference>
<feature type="region of interest" description="Disordered" evidence="10">
    <location>
        <begin position="80"/>
        <end position="117"/>
    </location>
</feature>
<evidence type="ECO:0000256" key="4">
    <source>
        <dbReference type="ARBA" id="ARBA00022540"/>
    </source>
</evidence>
<evidence type="ECO:0000256" key="1">
    <source>
        <dbReference type="ARBA" id="ARBA00004514"/>
    </source>
</evidence>
<dbReference type="Gene3D" id="3.90.550.10">
    <property type="entry name" value="Spore Coat Polysaccharide Biosynthesis Protein SpsA, Chain A"/>
    <property type="match status" value="1"/>
</dbReference>
<reference evidence="13 14" key="1">
    <citation type="journal article" date="2015" name="Plant Cell">
        <title>Oil accumulation by the oleaginous diatom Fistulifera solaris as revealed by the genome and transcriptome.</title>
        <authorList>
            <person name="Tanaka T."/>
            <person name="Maeda Y."/>
            <person name="Veluchamy A."/>
            <person name="Tanaka M."/>
            <person name="Abida H."/>
            <person name="Marechal E."/>
            <person name="Bowler C."/>
            <person name="Muto M."/>
            <person name="Sunaga Y."/>
            <person name="Tanaka M."/>
            <person name="Yoshino T."/>
            <person name="Taniguchi T."/>
            <person name="Fukuda Y."/>
            <person name="Nemoto M."/>
            <person name="Matsumoto M."/>
            <person name="Wong P.S."/>
            <person name="Aburatani S."/>
            <person name="Fujibuchi W."/>
        </authorList>
    </citation>
    <scope>NUCLEOTIDE SEQUENCE [LARGE SCALE GENOMIC DNA]</scope>
    <source>
        <strain evidence="13 14">JPCC DA0580</strain>
    </source>
</reference>
<keyword evidence="4 13" id="KW-0396">Initiation factor</keyword>
<evidence type="ECO:0000256" key="10">
    <source>
        <dbReference type="SAM" id="MobiDB-lite"/>
    </source>
</evidence>
<feature type="domain" description="Nucleotidyl transferase" evidence="11">
    <location>
        <begin position="17"/>
        <end position="76"/>
    </location>
</feature>
<evidence type="ECO:0000256" key="3">
    <source>
        <dbReference type="ARBA" id="ARBA00022490"/>
    </source>
</evidence>
<evidence type="ECO:0000256" key="9">
    <source>
        <dbReference type="ARBA" id="ARBA00046432"/>
    </source>
</evidence>
<evidence type="ECO:0000256" key="7">
    <source>
        <dbReference type="ARBA" id="ARBA00044229"/>
    </source>
</evidence>
<dbReference type="PANTHER" id="PTHR45989">
    <property type="entry name" value="TRANSLATION INITIATION FACTOR EIF-2B SUBUNIT GAMMA"/>
    <property type="match status" value="1"/>
</dbReference>
<dbReference type="Gene3D" id="2.160.10.10">
    <property type="entry name" value="Hexapeptide repeat proteins"/>
    <property type="match status" value="1"/>
</dbReference>
<name>A0A1Z5JU05_FISSO</name>
<comment type="function">
    <text evidence="8">Acts as a component of the translation initiation factor 2B (eIF2B) complex, which catalyzes the exchange of GDP for GTP on the eukaryotic initiation factor 2 (eIF2) complex gamma subunit. Its guanine nucleotide exchange factor activity is repressed when bound to eIF2 complex phosphorylated on the alpha subunit, thereby limiting the amount of methionyl-initiator methionine tRNA available to the ribosome and consequently global translation is repressed.</text>
</comment>
<dbReference type="EMBL" id="BDSP01000114">
    <property type="protein sequence ID" value="GAX17241.1"/>
    <property type="molecule type" value="Genomic_DNA"/>
</dbReference>
<organism evidence="13 14">
    <name type="scientific">Fistulifera solaris</name>
    <name type="common">Oleaginous diatom</name>
    <dbReference type="NCBI Taxonomy" id="1519565"/>
    <lineage>
        <taxon>Eukaryota</taxon>
        <taxon>Sar</taxon>
        <taxon>Stramenopiles</taxon>
        <taxon>Ochrophyta</taxon>
        <taxon>Bacillariophyta</taxon>
        <taxon>Bacillariophyceae</taxon>
        <taxon>Bacillariophycidae</taxon>
        <taxon>Naviculales</taxon>
        <taxon>Naviculaceae</taxon>
        <taxon>Fistulifera</taxon>
    </lineage>
</organism>
<comment type="similarity">
    <text evidence="2">Belongs to the eIF-2B gamma/epsilon subunits family.</text>
</comment>
<evidence type="ECO:0000313" key="14">
    <source>
        <dbReference type="Proteomes" id="UP000198406"/>
    </source>
</evidence>
<dbReference type="SUPFAM" id="SSF53448">
    <property type="entry name" value="Nucleotide-diphospho-sugar transferases"/>
    <property type="match status" value="1"/>
</dbReference>
<evidence type="ECO:0000259" key="12">
    <source>
        <dbReference type="Pfam" id="PF25087"/>
    </source>
</evidence>
<dbReference type="GO" id="GO:0002183">
    <property type="term" value="P:cytoplasmic translational initiation"/>
    <property type="evidence" value="ECO:0007669"/>
    <property type="project" value="TreeGrafter"/>
</dbReference>
<dbReference type="InParanoid" id="A0A1Z5JU05"/>
<evidence type="ECO:0000259" key="11">
    <source>
        <dbReference type="Pfam" id="PF00483"/>
    </source>
</evidence>
<dbReference type="InterPro" id="IPR056729">
    <property type="entry name" value="GMPPB_C"/>
</dbReference>
<comment type="subunit">
    <text evidence="9">Component of the translation initiation factor 2B (eIF2B) complex which is a heterodecamer of two sets of five different subunits: alpha, beta, gamma, delta and epsilon. Subunits alpha, beta and delta comprise a regulatory subcomplex and subunits epsilon and gamma comprise a catalytic subcomplex. Within the complex, the hexameric regulatory complex resides at the center, with the two heterodimeric catalytic subcomplexes bound on opposite sides.</text>
</comment>
<dbReference type="GO" id="GO:0005829">
    <property type="term" value="C:cytosol"/>
    <property type="evidence" value="ECO:0007669"/>
    <property type="project" value="UniProtKB-SubCell"/>
</dbReference>
<dbReference type="GO" id="GO:0005085">
    <property type="term" value="F:guanyl-nucleotide exchange factor activity"/>
    <property type="evidence" value="ECO:0007669"/>
    <property type="project" value="TreeGrafter"/>
</dbReference>
<evidence type="ECO:0000256" key="8">
    <source>
        <dbReference type="ARBA" id="ARBA00045373"/>
    </source>
</evidence>
<dbReference type="InterPro" id="IPR029044">
    <property type="entry name" value="Nucleotide-diphossugar_trans"/>
</dbReference>
<keyword evidence="5" id="KW-0648">Protein biosynthesis</keyword>
<dbReference type="PANTHER" id="PTHR45989:SF1">
    <property type="entry name" value="TRANSLATION INITIATION FACTOR EIF-2B SUBUNIT GAMMA"/>
    <property type="match status" value="1"/>
</dbReference>
<evidence type="ECO:0000256" key="6">
    <source>
        <dbReference type="ARBA" id="ARBA00044196"/>
    </source>
</evidence>
<sequence>MTGSSNYRSSPFCEFTAVILASSVGTRLFPLTSLRHPKHLLPIVGIPVLHRLIRVIQSTGFTECVVAISSEDTVTIPSLQQLTGGPKKEKEEKEDETTTTTTTTEFPMEDPDPLTSSESSGIPISFQLLNCQITVVRLHEPCAGSGDALRQIEATQLFEQRLKGSRPCVHPSSHMVLFPGDLVVLDDQPLKTLIHQHRQANSGLQNHHPRAACTVLLTDVCEMDENGMPLKESAKQKKGSLAREEEEIEYVALSYDRLQTLGPRLISKQPKMDVEEDVHMTGASPKFVLPKQRLTGGRVQVGLDWNDVHVYVLSPWIRQLLQVRAATVVSLREDLLPLLISRQFKGIAATFGSALKPEDRDRTETLLRLLKQPSQKRQPLSTTIARGDNGVMHDPEGGVHDSSHFEDASLLLKQEYAVRATVTASSVFRSHSVPSYLYANRECLNASLQQHTSRQHFLDLAPQTETNTKFQSVVLPGSTIGDKVTFKSTVVGRGCKIGSKCRLNNVVLIEDVEIGENTILQNTVVASQARIAENCNLNDCQVGPGHIMPAGTKAKVESFVAVDADDVF</sequence>
<dbReference type="GO" id="GO:0003743">
    <property type="term" value="F:translation initiation factor activity"/>
    <property type="evidence" value="ECO:0007669"/>
    <property type="project" value="UniProtKB-KW"/>
</dbReference>
<dbReference type="InterPro" id="IPR005835">
    <property type="entry name" value="NTP_transferase_dom"/>
</dbReference>
<comment type="caution">
    <text evidence="13">The sequence shown here is derived from an EMBL/GenBank/DDBJ whole genome shotgun (WGS) entry which is preliminary data.</text>
</comment>